<evidence type="ECO:0000313" key="3">
    <source>
        <dbReference type="Proteomes" id="UP001596408"/>
    </source>
</evidence>
<sequence length="126" mass="14022">MSHRQRDAHRLAVERQEPTGGTDDLGQPTEQWVEQFRLNCMAASPAEAGNLGRTNAGEVVDAALTLWSPRAKAGEIQTGDRVRVWPKHAGESAADLYKIVGERLHYARKATPEMYVFDAERYSEAV</sequence>
<reference evidence="2 3" key="1">
    <citation type="journal article" date="2019" name="Int. J. Syst. Evol. Microbiol.">
        <title>The Global Catalogue of Microorganisms (GCM) 10K type strain sequencing project: providing services to taxonomists for standard genome sequencing and annotation.</title>
        <authorList>
            <consortium name="The Broad Institute Genomics Platform"/>
            <consortium name="The Broad Institute Genome Sequencing Center for Infectious Disease"/>
            <person name="Wu L."/>
            <person name="Ma J."/>
        </authorList>
    </citation>
    <scope>NUCLEOTIDE SEQUENCE [LARGE SCALE GENOMIC DNA]</scope>
    <source>
        <strain evidence="2 3">YIM 94188</strain>
    </source>
</reference>
<dbReference type="Proteomes" id="UP001596408">
    <property type="component" value="Unassembled WGS sequence"/>
</dbReference>
<comment type="caution">
    <text evidence="2">The sequence shown here is derived from an EMBL/GenBank/DDBJ whole genome shotgun (WGS) entry which is preliminary data.</text>
</comment>
<keyword evidence="3" id="KW-1185">Reference proteome</keyword>
<dbReference type="EMBL" id="JBHSXH010000015">
    <property type="protein sequence ID" value="MFC6825670.1"/>
    <property type="molecule type" value="Genomic_DNA"/>
</dbReference>
<organism evidence="2 3">
    <name type="scientific">Halopelagius fulvigenes</name>
    <dbReference type="NCBI Taxonomy" id="1198324"/>
    <lineage>
        <taxon>Archaea</taxon>
        <taxon>Methanobacteriati</taxon>
        <taxon>Methanobacteriota</taxon>
        <taxon>Stenosarchaea group</taxon>
        <taxon>Halobacteria</taxon>
        <taxon>Halobacteriales</taxon>
        <taxon>Haloferacaceae</taxon>
    </lineage>
</organism>
<evidence type="ECO:0000256" key="1">
    <source>
        <dbReference type="SAM" id="MobiDB-lite"/>
    </source>
</evidence>
<dbReference type="RefSeq" id="WP_379696116.1">
    <property type="nucleotide sequence ID" value="NZ_JBHSXH010000015.1"/>
</dbReference>
<evidence type="ECO:0000313" key="2">
    <source>
        <dbReference type="EMBL" id="MFC6825670.1"/>
    </source>
</evidence>
<name>A0ABD5U3K5_9EURY</name>
<proteinExistence type="predicted"/>
<gene>
    <name evidence="2" type="ORF">ACFQEV_11810</name>
</gene>
<dbReference type="AlphaFoldDB" id="A0ABD5U3K5"/>
<accession>A0ABD5U3K5</accession>
<feature type="region of interest" description="Disordered" evidence="1">
    <location>
        <begin position="1"/>
        <end position="29"/>
    </location>
</feature>
<feature type="compositionally biased region" description="Basic and acidic residues" evidence="1">
    <location>
        <begin position="1"/>
        <end position="17"/>
    </location>
</feature>
<protein>
    <submittedName>
        <fullName evidence="2">Uncharacterized protein</fullName>
    </submittedName>
</protein>